<accession>A0A1E4U0V2</accession>
<keyword evidence="3" id="KW-1185">Reference proteome</keyword>
<organism evidence="2 3">
    <name type="scientific">Pachysolen tannophilus NRRL Y-2460</name>
    <dbReference type="NCBI Taxonomy" id="669874"/>
    <lineage>
        <taxon>Eukaryota</taxon>
        <taxon>Fungi</taxon>
        <taxon>Dikarya</taxon>
        <taxon>Ascomycota</taxon>
        <taxon>Saccharomycotina</taxon>
        <taxon>Pichiomycetes</taxon>
        <taxon>Pachysolenaceae</taxon>
        <taxon>Pachysolen</taxon>
    </lineage>
</organism>
<dbReference type="AlphaFoldDB" id="A0A1E4U0V2"/>
<evidence type="ECO:0000256" key="1">
    <source>
        <dbReference type="SAM" id="MobiDB-lite"/>
    </source>
</evidence>
<feature type="compositionally biased region" description="Basic and acidic residues" evidence="1">
    <location>
        <begin position="120"/>
        <end position="130"/>
    </location>
</feature>
<name>A0A1E4U0V2_PACTA</name>
<dbReference type="EMBL" id="KV454011">
    <property type="protein sequence ID" value="ODV97653.1"/>
    <property type="molecule type" value="Genomic_DNA"/>
</dbReference>
<evidence type="ECO:0000313" key="2">
    <source>
        <dbReference type="EMBL" id="ODV97653.1"/>
    </source>
</evidence>
<protein>
    <submittedName>
        <fullName evidence="2">Uncharacterized protein</fullName>
    </submittedName>
</protein>
<feature type="compositionally biased region" description="Basic and acidic residues" evidence="1">
    <location>
        <begin position="137"/>
        <end position="154"/>
    </location>
</feature>
<proteinExistence type="predicted"/>
<dbReference type="InterPro" id="IPR013239">
    <property type="entry name" value="RNA_polI_Rpa14"/>
</dbReference>
<reference evidence="3" key="1">
    <citation type="submission" date="2016-05" db="EMBL/GenBank/DDBJ databases">
        <title>Comparative genomics of biotechnologically important yeasts.</title>
        <authorList>
            <consortium name="DOE Joint Genome Institute"/>
            <person name="Riley R."/>
            <person name="Haridas S."/>
            <person name="Wolfe K.H."/>
            <person name="Lopes M.R."/>
            <person name="Hittinger C.T."/>
            <person name="Goker M."/>
            <person name="Salamov A."/>
            <person name="Wisecaver J."/>
            <person name="Long T.M."/>
            <person name="Aerts A.L."/>
            <person name="Barry K."/>
            <person name="Choi C."/>
            <person name="Clum A."/>
            <person name="Coughlan A.Y."/>
            <person name="Deshpande S."/>
            <person name="Douglass A.P."/>
            <person name="Hanson S.J."/>
            <person name="Klenk H.-P."/>
            <person name="Labutti K."/>
            <person name="Lapidus A."/>
            <person name="Lindquist E."/>
            <person name="Lipzen A."/>
            <person name="Meier-Kolthoff J.P."/>
            <person name="Ohm R.A."/>
            <person name="Otillar R.P."/>
            <person name="Pangilinan J."/>
            <person name="Peng Y."/>
            <person name="Rokas A."/>
            <person name="Rosa C.A."/>
            <person name="Scheuner C."/>
            <person name="Sibirny A.A."/>
            <person name="Slot J.C."/>
            <person name="Stielow J.B."/>
            <person name="Sun H."/>
            <person name="Kurtzman C.P."/>
            <person name="Blackwell M."/>
            <person name="Grigoriev I.V."/>
            <person name="Jeffries T.W."/>
        </authorList>
    </citation>
    <scope>NUCLEOTIDE SEQUENCE [LARGE SCALE GENOMIC DNA]</scope>
    <source>
        <strain evidence="3">NRRL Y-2460</strain>
    </source>
</reference>
<dbReference type="Gene3D" id="6.10.250.3390">
    <property type="match status" value="1"/>
</dbReference>
<feature type="region of interest" description="Disordered" evidence="1">
    <location>
        <begin position="120"/>
        <end position="154"/>
    </location>
</feature>
<gene>
    <name evidence="2" type="ORF">PACTADRAFT_14171</name>
</gene>
<dbReference type="Proteomes" id="UP000094236">
    <property type="component" value="Unassembled WGS sequence"/>
</dbReference>
<sequence>MSFRPQPARVWQNAINTPTKINVLSSESIDNEEVLLLLDNYLSSATSLDNNSINNATTATTLSQLKRCQRELRGFAPMLMDDMRVQNSGNGGKTHIKDFNTTGSNTKIIFDTEELGAQAEHTKIDKEERKRLKKERRKQEKLEKLNKTEVEADA</sequence>
<dbReference type="Pfam" id="PF08203">
    <property type="entry name" value="RNA_polI_A14"/>
    <property type="match status" value="1"/>
</dbReference>
<evidence type="ECO:0000313" key="3">
    <source>
        <dbReference type="Proteomes" id="UP000094236"/>
    </source>
</evidence>